<dbReference type="OrthoDB" id="4814856at2759"/>
<evidence type="ECO:0000313" key="2">
    <source>
        <dbReference type="Proteomes" id="UP000813385"/>
    </source>
</evidence>
<dbReference type="AlphaFoldDB" id="A0A8K0X4D6"/>
<reference evidence="1" key="1">
    <citation type="journal article" date="2021" name="Nat. Commun.">
        <title>Genetic determinants of endophytism in the Arabidopsis root mycobiome.</title>
        <authorList>
            <person name="Mesny F."/>
            <person name="Miyauchi S."/>
            <person name="Thiergart T."/>
            <person name="Pickel B."/>
            <person name="Atanasova L."/>
            <person name="Karlsson M."/>
            <person name="Huettel B."/>
            <person name="Barry K.W."/>
            <person name="Haridas S."/>
            <person name="Chen C."/>
            <person name="Bauer D."/>
            <person name="Andreopoulos W."/>
            <person name="Pangilinan J."/>
            <person name="LaButti K."/>
            <person name="Riley R."/>
            <person name="Lipzen A."/>
            <person name="Clum A."/>
            <person name="Drula E."/>
            <person name="Henrissat B."/>
            <person name="Kohler A."/>
            <person name="Grigoriev I.V."/>
            <person name="Martin F.M."/>
            <person name="Hacquard S."/>
        </authorList>
    </citation>
    <scope>NUCLEOTIDE SEQUENCE</scope>
    <source>
        <strain evidence="1">MPI-CAGE-AT-0016</strain>
    </source>
</reference>
<proteinExistence type="predicted"/>
<keyword evidence="2" id="KW-1185">Reference proteome</keyword>
<dbReference type="EMBL" id="JAGPXD010000003">
    <property type="protein sequence ID" value="KAH7362308.1"/>
    <property type="molecule type" value="Genomic_DNA"/>
</dbReference>
<dbReference type="Proteomes" id="UP000813385">
    <property type="component" value="Unassembled WGS sequence"/>
</dbReference>
<accession>A0A8K0X4D6</accession>
<evidence type="ECO:0000313" key="1">
    <source>
        <dbReference type="EMBL" id="KAH7362308.1"/>
    </source>
</evidence>
<gene>
    <name evidence="1" type="ORF">B0T11DRAFT_280588</name>
</gene>
<name>A0A8K0X4D6_9PEZI</name>
<organism evidence="1 2">
    <name type="scientific">Plectosphaerella cucumerina</name>
    <dbReference type="NCBI Taxonomy" id="40658"/>
    <lineage>
        <taxon>Eukaryota</taxon>
        <taxon>Fungi</taxon>
        <taxon>Dikarya</taxon>
        <taxon>Ascomycota</taxon>
        <taxon>Pezizomycotina</taxon>
        <taxon>Sordariomycetes</taxon>
        <taxon>Hypocreomycetidae</taxon>
        <taxon>Glomerellales</taxon>
        <taxon>Plectosphaerellaceae</taxon>
        <taxon>Plectosphaerella</taxon>
    </lineage>
</organism>
<comment type="caution">
    <text evidence="1">The sequence shown here is derived from an EMBL/GenBank/DDBJ whole genome shotgun (WGS) entry which is preliminary data.</text>
</comment>
<sequence>MASTPHRLLTEAELGRLRACADENTALANCWNKPHVAIVTMEWAPLGFTYVWHGWVSRNENKGYWSNQGEAPVLTLEVAEFPSEGTSPPRFRKYTFWIRSRMALWGTSRWWTQRMQKDEDSGSEKTFYEPEHITLAEIHKIFAELVKTSPSLCICSHRPSQTMQALEKMGFRLPKNAVFVDLVKVLDHQSRDSGAPKELEEYIKTRLYVNPRTGGRFEERPETAEGDDRWLGFYTTAPKWGKEGEWREIIRRPGDVSAATVLAVVGPKAALHRRDMERVEKDNIALDKMAKAAARERKRR</sequence>
<protein>
    <submittedName>
        <fullName evidence="1">Uncharacterized protein</fullName>
    </submittedName>
</protein>